<keyword evidence="4" id="KW-1185">Reference proteome</keyword>
<accession>A0ABS6N540</accession>
<dbReference type="PANTHER" id="PTHR30388">
    <property type="entry name" value="ALDEHYDE OXIDOREDUCTASE MOLYBDENUM COFACTOR ASSEMBLY PROTEIN"/>
    <property type="match status" value="1"/>
</dbReference>
<evidence type="ECO:0000259" key="1">
    <source>
        <dbReference type="Pfam" id="PF02625"/>
    </source>
</evidence>
<feature type="domain" description="XdhC- CoxI" evidence="1">
    <location>
        <begin position="12"/>
        <end position="68"/>
    </location>
</feature>
<dbReference type="Pfam" id="PF02625">
    <property type="entry name" value="XdhC_CoxI"/>
    <property type="match status" value="1"/>
</dbReference>
<proteinExistence type="predicted"/>
<name>A0ABS6N540_9RHOB</name>
<dbReference type="InterPro" id="IPR014308">
    <property type="entry name" value="Xanthine_DH_XdhC"/>
</dbReference>
<dbReference type="PANTHER" id="PTHR30388:SF6">
    <property type="entry name" value="XANTHINE DEHYDROGENASE SUBUNIT A-RELATED"/>
    <property type="match status" value="1"/>
</dbReference>
<feature type="domain" description="XdhC Rossmann" evidence="2">
    <location>
        <begin position="155"/>
        <end position="296"/>
    </location>
</feature>
<dbReference type="NCBIfam" id="TIGR02964">
    <property type="entry name" value="xanthine_xdhC"/>
    <property type="match status" value="1"/>
</dbReference>
<dbReference type="InterPro" id="IPR003777">
    <property type="entry name" value="XdhC_CoxI"/>
</dbReference>
<dbReference type="Proteomes" id="UP001166293">
    <property type="component" value="Unassembled WGS sequence"/>
</dbReference>
<dbReference type="RefSeq" id="WP_217776653.1">
    <property type="nucleotide sequence ID" value="NZ_JAHRWL010000001.1"/>
</dbReference>
<organism evidence="3 4">
    <name type="scientific">Thalassococcus arenae</name>
    <dbReference type="NCBI Taxonomy" id="2851652"/>
    <lineage>
        <taxon>Bacteria</taxon>
        <taxon>Pseudomonadati</taxon>
        <taxon>Pseudomonadota</taxon>
        <taxon>Alphaproteobacteria</taxon>
        <taxon>Rhodobacterales</taxon>
        <taxon>Roseobacteraceae</taxon>
        <taxon>Thalassococcus</taxon>
    </lineage>
</organism>
<dbReference type="InterPro" id="IPR027051">
    <property type="entry name" value="XdhC_Rossmann_dom"/>
</dbReference>
<gene>
    <name evidence="3" type="primary">xdhC</name>
    <name evidence="3" type="ORF">KUH32_03370</name>
</gene>
<reference evidence="3" key="1">
    <citation type="submission" date="2021-06" db="EMBL/GenBank/DDBJ databases">
        <title>Thalassococcus sp. CAU 1522 isolated from sea sand, Republic of Korea.</title>
        <authorList>
            <person name="Kim W."/>
        </authorList>
    </citation>
    <scope>NUCLEOTIDE SEQUENCE</scope>
    <source>
        <strain evidence="3">CAU 1522</strain>
    </source>
</reference>
<sequence length="316" mass="33093">MALDLDALRDAVAAHGRVARVVVAEVRGSAPREVGAAMLVWSECDGFGQSGTIGGGALEYEAVARAFARQGLSRHPLGPSLGQCCGGAVALWTEHFDAAALDALQGETVFARGPGAMPLGVARILDRARARGEAPVAQLVQGWMVEAIAAQRMPLWIWGAGHVGRAIVDVVAPLHRHDITWVDTGPGRFPQDIPAGVTALPATDPVLLMPRAPDDAAHLVLTYSHELDLRLCDALLRHRFGWAGLIGSDTKKARFASRLRALGHADATIARIACPIGDKSLGKQPQAIAIGVAAQLLKMGTGKNTAWTTSSSASTA</sequence>
<protein>
    <submittedName>
        <fullName evidence="3">Xanthine dehydrogenase accessory protein XdhC</fullName>
    </submittedName>
</protein>
<dbReference type="Pfam" id="PF13478">
    <property type="entry name" value="XdhC_C"/>
    <property type="match status" value="1"/>
</dbReference>
<evidence type="ECO:0000313" key="3">
    <source>
        <dbReference type="EMBL" id="MBV2358802.1"/>
    </source>
</evidence>
<evidence type="ECO:0000259" key="2">
    <source>
        <dbReference type="Pfam" id="PF13478"/>
    </source>
</evidence>
<dbReference type="InterPro" id="IPR052698">
    <property type="entry name" value="MoCofactor_Util/Proc"/>
</dbReference>
<evidence type="ECO:0000313" key="4">
    <source>
        <dbReference type="Proteomes" id="UP001166293"/>
    </source>
</evidence>
<dbReference type="EMBL" id="JAHRWL010000001">
    <property type="protein sequence ID" value="MBV2358802.1"/>
    <property type="molecule type" value="Genomic_DNA"/>
</dbReference>
<comment type="caution">
    <text evidence="3">The sequence shown here is derived from an EMBL/GenBank/DDBJ whole genome shotgun (WGS) entry which is preliminary data.</text>
</comment>